<dbReference type="SUPFAM" id="SSF52255">
    <property type="entry name" value="N5-CAIR mutase (phosphoribosylaminoimidazole carboxylase, PurE)"/>
    <property type="match status" value="1"/>
</dbReference>
<dbReference type="SMART" id="SM01001">
    <property type="entry name" value="AIRC"/>
    <property type="match status" value="1"/>
</dbReference>
<comment type="similarity">
    <text evidence="3">Belongs to the AIR carboxylase family. Class I subfamily.</text>
</comment>
<dbReference type="EC" id="5.4.99.18" evidence="3 4"/>
<dbReference type="Gene3D" id="3.40.50.1970">
    <property type="match status" value="1"/>
</dbReference>
<dbReference type="InterPro" id="IPR033747">
    <property type="entry name" value="PurE_ClassI"/>
</dbReference>
<dbReference type="HAMAP" id="MF_01929">
    <property type="entry name" value="PurE_classI"/>
    <property type="match status" value="1"/>
</dbReference>
<evidence type="ECO:0000256" key="4">
    <source>
        <dbReference type="PIRNR" id="PIRNR001338"/>
    </source>
</evidence>
<sequence length="177" mass="19115">MDAQTSLVLVLMGSDSDYVVMQETGNTLEWFGVKYKMLIASAHKTPVETVEYIRTYEDEGVEVFICGAGMAAHLAGVVASYTLMPVIGVPLDSTVSPLSGIDAMLSTLQMPGGIPVATMAIGKAGAKNAAIFAVQILAKKHSHLQLRLQEYRDKLRNDLIRSQEKISCTPRVTETLG</sequence>
<accession>A0A1J5DVA5</accession>
<comment type="caution">
    <text evidence="7">The sequence shown here is derived from an EMBL/GenBank/DDBJ whole genome shotgun (WGS) entry which is preliminary data.</text>
</comment>
<evidence type="ECO:0000256" key="5">
    <source>
        <dbReference type="PIRSR" id="PIRSR001338-1"/>
    </source>
</evidence>
<evidence type="ECO:0000256" key="3">
    <source>
        <dbReference type="HAMAP-Rule" id="MF_01929"/>
    </source>
</evidence>
<protein>
    <recommendedName>
        <fullName evidence="3 4">N5-carboxyaminoimidazole ribonucleotide mutase</fullName>
        <shortName evidence="3 4">N5-CAIR mutase</shortName>
        <ecNumber evidence="3 4">5.4.99.18</ecNumber>
    </recommendedName>
    <alternativeName>
        <fullName evidence="3">5-(carboxyamino)imidazole ribonucleotide mutase</fullName>
    </alternativeName>
</protein>
<dbReference type="AlphaFoldDB" id="A0A1J5DVA5"/>
<feature type="binding site" evidence="5">
    <location>
        <position position="44"/>
    </location>
    <ligand>
        <name>substrate</name>
    </ligand>
</feature>
<dbReference type="UniPathway" id="UPA00074">
    <property type="reaction ID" value="UER00943"/>
</dbReference>
<dbReference type="STRING" id="1817895.AUJ95_04975"/>
<keyword evidence="2 3" id="KW-0413">Isomerase</keyword>
<gene>
    <name evidence="3" type="primary">purE</name>
    <name evidence="7" type="ORF">AUJ95_04975</name>
</gene>
<evidence type="ECO:0000256" key="1">
    <source>
        <dbReference type="ARBA" id="ARBA00022755"/>
    </source>
</evidence>
<dbReference type="Pfam" id="PF00731">
    <property type="entry name" value="AIRC"/>
    <property type="match status" value="1"/>
</dbReference>
<dbReference type="Proteomes" id="UP000183085">
    <property type="component" value="Unassembled WGS sequence"/>
</dbReference>
<organism evidence="7 8">
    <name type="scientific">Candidatus Desantisbacteria bacterium CG2_30_40_21</name>
    <dbReference type="NCBI Taxonomy" id="1817895"/>
    <lineage>
        <taxon>Bacteria</taxon>
        <taxon>Candidatus Desantisiibacteriota</taxon>
    </lineage>
</organism>
<evidence type="ECO:0000259" key="6">
    <source>
        <dbReference type="SMART" id="SM01001"/>
    </source>
</evidence>
<evidence type="ECO:0000313" key="7">
    <source>
        <dbReference type="EMBL" id="OIP39985.1"/>
    </source>
</evidence>
<feature type="binding site" evidence="3 5">
    <location>
        <position position="17"/>
    </location>
    <ligand>
        <name>substrate</name>
    </ligand>
</feature>
<comment type="function">
    <text evidence="3 4">Catalyzes the conversion of N5-carboxyaminoimidazole ribonucleotide (N5-CAIR) to 4-carboxy-5-aminoimidazole ribonucleotide (CAIR).</text>
</comment>
<dbReference type="PANTHER" id="PTHR23046">
    <property type="entry name" value="PHOSPHORIBOSYLAMINOIMIDAZOLE CARBOXYLASE CATALYTIC SUBUNIT"/>
    <property type="match status" value="1"/>
</dbReference>
<feature type="binding site" evidence="3 5">
    <location>
        <position position="14"/>
    </location>
    <ligand>
        <name>substrate</name>
    </ligand>
</feature>
<comment type="pathway">
    <text evidence="3 4">Purine metabolism; IMP biosynthesis via de novo pathway; 5-amino-1-(5-phospho-D-ribosyl)imidazole-4-carboxylate from 5-amino-1-(5-phospho-D-ribosyl)imidazole (N5-CAIR route): step 2/2.</text>
</comment>
<dbReference type="EMBL" id="MNYI01000132">
    <property type="protein sequence ID" value="OIP39985.1"/>
    <property type="molecule type" value="Genomic_DNA"/>
</dbReference>
<dbReference type="PIRSF" id="PIRSF001338">
    <property type="entry name" value="AIR_carboxylase"/>
    <property type="match status" value="1"/>
</dbReference>
<feature type="domain" description="PurE" evidence="6">
    <location>
        <begin position="6"/>
        <end position="159"/>
    </location>
</feature>
<comment type="catalytic activity">
    <reaction evidence="3 4">
        <text>5-carboxyamino-1-(5-phospho-D-ribosyl)imidazole + H(+) = 5-amino-1-(5-phospho-D-ribosyl)imidazole-4-carboxylate</text>
        <dbReference type="Rhea" id="RHEA:13193"/>
        <dbReference type="ChEBI" id="CHEBI:15378"/>
        <dbReference type="ChEBI" id="CHEBI:58730"/>
        <dbReference type="ChEBI" id="CHEBI:77657"/>
        <dbReference type="EC" id="5.4.99.18"/>
    </reaction>
</comment>
<dbReference type="NCBIfam" id="TIGR01162">
    <property type="entry name" value="purE"/>
    <property type="match status" value="1"/>
</dbReference>
<dbReference type="GO" id="GO:0006189">
    <property type="term" value="P:'de novo' IMP biosynthetic process"/>
    <property type="evidence" value="ECO:0007669"/>
    <property type="project" value="UniProtKB-UniRule"/>
</dbReference>
<proteinExistence type="inferred from homology"/>
<comment type="caution">
    <text evidence="3">Lacks conserved residue(s) required for the propagation of feature annotation.</text>
</comment>
<dbReference type="GO" id="GO:0034023">
    <property type="term" value="F:5-(carboxyamino)imidazole ribonucleotide mutase activity"/>
    <property type="evidence" value="ECO:0007669"/>
    <property type="project" value="UniProtKB-UniRule"/>
</dbReference>
<dbReference type="InterPro" id="IPR024694">
    <property type="entry name" value="PurE_prokaryotes"/>
</dbReference>
<name>A0A1J5DVA5_9BACT</name>
<dbReference type="PANTHER" id="PTHR23046:SF2">
    <property type="entry name" value="PHOSPHORIBOSYLAMINOIMIDAZOLE CARBOXYLASE"/>
    <property type="match status" value="1"/>
</dbReference>
<keyword evidence="1 3" id="KW-0658">Purine biosynthesis</keyword>
<dbReference type="InterPro" id="IPR000031">
    <property type="entry name" value="PurE_dom"/>
</dbReference>
<reference evidence="7 8" key="1">
    <citation type="journal article" date="2016" name="Environ. Microbiol.">
        <title>Genomic resolution of a cold subsurface aquifer community provides metabolic insights for novel microbes adapted to high CO concentrations.</title>
        <authorList>
            <person name="Probst A.J."/>
            <person name="Castelle C.J."/>
            <person name="Singh A."/>
            <person name="Brown C.T."/>
            <person name="Anantharaman K."/>
            <person name="Sharon I."/>
            <person name="Hug L.A."/>
            <person name="Burstein D."/>
            <person name="Emerson J.B."/>
            <person name="Thomas B.C."/>
            <person name="Banfield J.F."/>
        </authorList>
    </citation>
    <scope>NUCLEOTIDE SEQUENCE [LARGE SCALE GENOMIC DNA]</scope>
    <source>
        <strain evidence="7">CG2_30_40_21</strain>
    </source>
</reference>
<evidence type="ECO:0000313" key="8">
    <source>
        <dbReference type="Proteomes" id="UP000183085"/>
    </source>
</evidence>
<evidence type="ECO:0000256" key="2">
    <source>
        <dbReference type="ARBA" id="ARBA00023235"/>
    </source>
</evidence>